<reference evidence="3 4" key="1">
    <citation type="submission" date="2015-07" db="EMBL/GenBank/DDBJ databases">
        <title>Whole genome sequence of Herpetosiphon geysericola DSM 7119.</title>
        <authorList>
            <person name="Hemp J."/>
            <person name="Ward L.M."/>
            <person name="Pace L.A."/>
            <person name="Fischer W.W."/>
        </authorList>
    </citation>
    <scope>NUCLEOTIDE SEQUENCE [LARGE SCALE GENOMIC DNA]</scope>
    <source>
        <strain evidence="3 4">DSM 7119</strain>
    </source>
</reference>
<feature type="coiled-coil region" evidence="1">
    <location>
        <begin position="90"/>
        <end position="138"/>
    </location>
</feature>
<keyword evidence="1" id="KW-0175">Coiled coil</keyword>
<organism evidence="3 4">
    <name type="scientific">Herpetosiphon geysericola</name>
    <dbReference type="NCBI Taxonomy" id="70996"/>
    <lineage>
        <taxon>Bacteria</taxon>
        <taxon>Bacillati</taxon>
        <taxon>Chloroflexota</taxon>
        <taxon>Chloroflexia</taxon>
        <taxon>Herpetosiphonales</taxon>
        <taxon>Herpetosiphonaceae</taxon>
        <taxon>Herpetosiphon</taxon>
    </lineage>
</organism>
<evidence type="ECO:0000256" key="2">
    <source>
        <dbReference type="SAM" id="MobiDB-lite"/>
    </source>
</evidence>
<feature type="region of interest" description="Disordered" evidence="2">
    <location>
        <begin position="33"/>
        <end position="62"/>
    </location>
</feature>
<dbReference type="Proteomes" id="UP000050277">
    <property type="component" value="Unassembled WGS sequence"/>
</dbReference>
<feature type="region of interest" description="Disordered" evidence="2">
    <location>
        <begin position="984"/>
        <end position="1008"/>
    </location>
</feature>
<dbReference type="OrthoDB" id="1047854at2"/>
<dbReference type="RefSeq" id="WP_054537122.1">
    <property type="nucleotide sequence ID" value="NZ_LGKP01000040.1"/>
</dbReference>
<protein>
    <recommendedName>
        <fullName evidence="5">Phage tail tape measure protein domain-containing protein</fullName>
    </recommendedName>
</protein>
<comment type="caution">
    <text evidence="3">The sequence shown here is derived from an EMBL/GenBank/DDBJ whole genome shotgun (WGS) entry which is preliminary data.</text>
</comment>
<name>A0A0P6XJK6_9CHLR</name>
<keyword evidence="4" id="KW-1185">Reference proteome</keyword>
<proteinExistence type="predicted"/>
<evidence type="ECO:0008006" key="5">
    <source>
        <dbReference type="Google" id="ProtNLM"/>
    </source>
</evidence>
<feature type="compositionally biased region" description="Gly residues" evidence="2">
    <location>
        <begin position="679"/>
        <end position="689"/>
    </location>
</feature>
<dbReference type="PATRIC" id="fig|70996.4.peg.5039"/>
<feature type="region of interest" description="Disordered" evidence="2">
    <location>
        <begin position="665"/>
        <end position="703"/>
    </location>
</feature>
<feature type="compositionally biased region" description="Basic and acidic residues" evidence="2">
    <location>
        <begin position="33"/>
        <end position="55"/>
    </location>
</feature>
<accession>A0A0P6XJK6</accession>
<sequence length="1061" mass="115340">MSDKIVTVTIKGDDQLTPAMRDGADGLEALQKAADEAAKAQRELEQESNKQRQQQEKSTAAVRYTRGELEQAGASTLKFEGSVTKLSDKLQREVRELGILTKELNQLQQAENASASAVARKELAVDKMTAELQQAIQKERELATVTKDTATATQDSASKLDGLVDGINKLSGAMAAVQTGKQILDFTKEGAAALGISKSFDGLSASVGKTSDTFLNELRTASNGYIKDTQLMQTANKAVLLGGQDMATALPTLLKIAGASARATGEDFQFIFDSLVTGISRGSVEILDNAGLTINLAKVQDDYAKSLGKTTDQLTDVEKKQALLNEVIGKGEGFVEKIGPSSDAAGGALQRLETRFQNLGDKIKALSAIGLENFLTGGQFERDQTQKILATGQTYEKYMQGVDAANKAAKPGLVENMALTGQFGEAVRQLTMTYGGLGQQVTALTPQQWELSQTFQANGMSTLQADAAARQLASGSSELSGVLNQLVAEGDLTKQTMEVMEERITGLAVAHPELIDQISNLITQFQDGTISSDEFRIKLDELTNSNMTAAPATQEQALAMGFLKSETDAVTASVFLLDSATYENTERQFAAAVAAQEQAMWQRDLQYALDLAAESSDGQSAAVAYLVNAYGIEESKVISLINLYGRLNQLKGGKVARDMADVPRAEQKVYVPPPKKVSGGSGRSKGAGSNGKSEAVREAEREAKELEKVQDRLNKEFDKANKQREKMDQSHVAEVKKIWDRWRAEELAATEKFNTDKFQDRVANAKSLVDVDQDLWDEAQKMQVEFWDKSQKIAQEGDAQKADEFLKAANEYTAMKTQHAQELRDLDAKIAAEEDAAEKQKLQQKQQRLKDIYAEEEKLAGENLDKILLGQEEIDKARDDALAKENADYTKAQQDLATSFAENVQEVVKSSDKVKDSISGLADHLISEFARISAAAAMPVAGPAAEPAVDGSHALGLKRVPFDNYIARLHKDERILTRDEAKAHDQMVAGNQQSKRVPLTPSRSSMPVGSSVNMSMPLIFNGNKPAAAPALTTMQRELEAAVKPIVDRYIEQDRKRKIMRG</sequence>
<feature type="coiled-coil region" evidence="1">
    <location>
        <begin position="816"/>
        <end position="862"/>
    </location>
</feature>
<feature type="compositionally biased region" description="Basic and acidic residues" evidence="2">
    <location>
        <begin position="694"/>
        <end position="703"/>
    </location>
</feature>
<evidence type="ECO:0000256" key="1">
    <source>
        <dbReference type="SAM" id="Coils"/>
    </source>
</evidence>
<feature type="compositionally biased region" description="Polar residues" evidence="2">
    <location>
        <begin position="989"/>
        <end position="1008"/>
    </location>
</feature>
<dbReference type="STRING" id="70996.SE18_24590"/>
<gene>
    <name evidence="3" type="ORF">SE18_24590</name>
</gene>
<evidence type="ECO:0000313" key="3">
    <source>
        <dbReference type="EMBL" id="KPL80236.1"/>
    </source>
</evidence>
<dbReference type="EMBL" id="LGKP01000040">
    <property type="protein sequence ID" value="KPL80236.1"/>
    <property type="molecule type" value="Genomic_DNA"/>
</dbReference>
<evidence type="ECO:0000313" key="4">
    <source>
        <dbReference type="Proteomes" id="UP000050277"/>
    </source>
</evidence>
<dbReference type="AlphaFoldDB" id="A0A0P6XJK6"/>